<dbReference type="KEGG" id="sly:101265624"/>
<comment type="catalytic activity">
    <reaction evidence="9">
        <text>1D-myo-inositol 3,4,5,6-tetrakisphosphate + ATP = 1D-myo-inositol 1,3,4,5,6-pentakisphosphate + ADP + H(+)</text>
        <dbReference type="Rhea" id="RHEA:12452"/>
        <dbReference type="ChEBI" id="CHEBI:15378"/>
        <dbReference type="ChEBI" id="CHEBI:30616"/>
        <dbReference type="ChEBI" id="CHEBI:57539"/>
        <dbReference type="ChEBI" id="CHEBI:57733"/>
        <dbReference type="ChEBI" id="CHEBI:456216"/>
        <dbReference type="EC" id="2.7.1.134"/>
    </reaction>
</comment>
<name>A0A3Q7FMP4_SOLLC</name>
<dbReference type="Gene3D" id="3.30.470.20">
    <property type="entry name" value="ATP-grasp fold, B domain"/>
    <property type="match status" value="1"/>
</dbReference>
<protein>
    <recommendedName>
        <fullName evidence="9">Inositol-tetrakisphosphate 1-kinase</fullName>
        <ecNumber evidence="9">2.7.1.134</ecNumber>
    </recommendedName>
</protein>
<comment type="subunit">
    <text evidence="2 9">Monomer.</text>
</comment>
<dbReference type="RefSeq" id="XP_004235341.1">
    <property type="nucleotide sequence ID" value="XM_004235293.5"/>
</dbReference>
<dbReference type="GO" id="GO:0052725">
    <property type="term" value="F:inositol-1,3,4-trisphosphate 6-kinase activity"/>
    <property type="evidence" value="ECO:0000318"/>
    <property type="project" value="GO_Central"/>
</dbReference>
<evidence type="ECO:0000256" key="7">
    <source>
        <dbReference type="ARBA" id="ARBA00022840"/>
    </source>
</evidence>
<dbReference type="GO" id="GO:0052726">
    <property type="term" value="F:inositol-1,3,4-trisphosphate 5-kinase activity"/>
    <property type="evidence" value="ECO:0000318"/>
    <property type="project" value="GO_Central"/>
</dbReference>
<comment type="function">
    <text evidence="9">Kinase that can phosphorylate various inositol polyphosphate such as Ins(3,4,5,6)P4 or Ins(1,3,4)P3.</text>
</comment>
<dbReference type="Proteomes" id="UP000004994">
    <property type="component" value="Chromosome 3"/>
</dbReference>
<dbReference type="InterPro" id="IPR041429">
    <property type="entry name" value="ITPK1_N"/>
</dbReference>
<proteinExistence type="inferred from homology"/>
<accession>A0A3Q7FMP4</accession>
<evidence type="ECO:0000256" key="6">
    <source>
        <dbReference type="ARBA" id="ARBA00022777"/>
    </source>
</evidence>
<evidence type="ECO:0000256" key="10">
    <source>
        <dbReference type="PIRSR" id="PIRSR038186-1"/>
    </source>
</evidence>
<feature type="binding site" evidence="11">
    <location>
        <position position="283"/>
    </location>
    <ligand>
        <name>Mg(2+)</name>
        <dbReference type="ChEBI" id="CHEBI:18420"/>
        <label>1</label>
    </ligand>
</feature>
<dbReference type="OMA" id="GAANSHQ"/>
<dbReference type="GO" id="GO:0047325">
    <property type="term" value="F:inositol-3,4,5,6-tetrakisphosphate 1-kinase activity"/>
    <property type="evidence" value="ECO:0000318"/>
    <property type="project" value="GO_Central"/>
</dbReference>
<feature type="binding site" evidence="10">
    <location>
        <position position="154"/>
    </location>
    <ligand>
        <name>1D-myo-inositol 1,3,4-trisphosphate</name>
        <dbReference type="ChEBI" id="CHEBI:58414"/>
    </ligand>
</feature>
<organism evidence="14">
    <name type="scientific">Solanum lycopersicum</name>
    <name type="common">Tomato</name>
    <name type="synonym">Lycopersicon esculentum</name>
    <dbReference type="NCBI Taxonomy" id="4081"/>
    <lineage>
        <taxon>Eukaryota</taxon>
        <taxon>Viridiplantae</taxon>
        <taxon>Streptophyta</taxon>
        <taxon>Embryophyta</taxon>
        <taxon>Tracheophyta</taxon>
        <taxon>Spermatophyta</taxon>
        <taxon>Magnoliopsida</taxon>
        <taxon>eudicotyledons</taxon>
        <taxon>Gunneridae</taxon>
        <taxon>Pentapetalae</taxon>
        <taxon>asterids</taxon>
        <taxon>lamiids</taxon>
        <taxon>Solanales</taxon>
        <taxon>Solanaceae</taxon>
        <taxon>Solanoideae</taxon>
        <taxon>Solaneae</taxon>
        <taxon>Solanum</taxon>
        <taxon>Solanum subgen. Lycopersicon</taxon>
    </lineage>
</organism>
<comment type="similarity">
    <text evidence="1 9">Belongs to the ITPK1 family.</text>
</comment>
<evidence type="ECO:0000259" key="13">
    <source>
        <dbReference type="PROSITE" id="PS50975"/>
    </source>
</evidence>
<dbReference type="Gramene" id="Solyc03g097150.3.1">
    <property type="protein sequence ID" value="Solyc03g097150.3.1"/>
    <property type="gene ID" value="Solyc03g097150.3"/>
</dbReference>
<dbReference type="GO" id="GO:0032957">
    <property type="term" value="P:inositol trisphosphate metabolic process"/>
    <property type="evidence" value="ECO:0007669"/>
    <property type="project" value="InterPro"/>
</dbReference>
<feature type="binding site" evidence="10">
    <location>
        <position position="96"/>
    </location>
    <ligand>
        <name>ATP</name>
        <dbReference type="ChEBI" id="CHEBI:30616"/>
    </ligand>
</feature>
<dbReference type="GO" id="GO:0000287">
    <property type="term" value="F:magnesium ion binding"/>
    <property type="evidence" value="ECO:0007669"/>
    <property type="project" value="InterPro"/>
</dbReference>
<feature type="binding site" evidence="11">
    <location>
        <position position="283"/>
    </location>
    <ligand>
        <name>Mg(2+)</name>
        <dbReference type="ChEBI" id="CHEBI:18420"/>
        <label>2</label>
    </ligand>
</feature>
<dbReference type="SMR" id="A0A3Q7FMP4"/>
<feature type="binding site" evidence="10">
    <location>
        <position position="285"/>
    </location>
    <ligand>
        <name>1D-myo-inositol 1,3,4-trisphosphate</name>
        <dbReference type="ChEBI" id="CHEBI:58414"/>
    </ligand>
</feature>
<evidence type="ECO:0000256" key="1">
    <source>
        <dbReference type="ARBA" id="ARBA00009601"/>
    </source>
</evidence>
<dbReference type="Pfam" id="PF05770">
    <property type="entry name" value="Ins134_P3_kin"/>
    <property type="match status" value="1"/>
</dbReference>
<sequence>MSESLGGKRFLIGYALSPQKINTFMKDSLVIHARDRGVDLIPIDLEKPLIEQGPFDCVIHKLYDPEWRKQLEEFSIQSPTTLIIDPVNAVEKLQNRVSMLQFVNELKIENLETPLQVFISEDASESLQDTMTREGLKFPLIAKPLIADGAANSHQMSLILNQNGLTKLNPPIVLQEFVNHGGVIFKVYVAGDHVKCVKRKSLADISEEKLNTSTSETYQVSNFSAQNKSDHENFAELIEAAEMPPLSFVNKVANRMRDALKLHLFNFDMLRDSRIRTRYLVIDVNYFPGYAKMPEFETVLTDFFIDIAHQKRSRESGNSNQMENKNKEANSNRNNL</sequence>
<keyword evidence="6 9" id="KW-0418">Kinase</keyword>
<feature type="binding site" evidence="10">
    <location>
        <position position="289"/>
    </location>
    <ligand>
        <name>1D-myo-inositol 1,3,4-trisphosphate</name>
        <dbReference type="ChEBI" id="CHEBI:58414"/>
    </ligand>
</feature>
<evidence type="ECO:0000256" key="8">
    <source>
        <dbReference type="ARBA" id="ARBA00022842"/>
    </source>
</evidence>
<dbReference type="Pfam" id="PF17927">
    <property type="entry name" value="Ins134_P3_kin_N"/>
    <property type="match status" value="1"/>
</dbReference>
<dbReference type="PANTHER" id="PTHR14217">
    <property type="entry name" value="INOSITOL-TETRAKISPHOSPHATE 1-KINASE"/>
    <property type="match status" value="1"/>
</dbReference>
<dbReference type="InterPro" id="IPR008656">
    <property type="entry name" value="Inositol_tetrakis-P_1-kinase"/>
</dbReference>
<dbReference type="PaxDb" id="4081-Solyc03g097150.2.1"/>
<dbReference type="InParanoid" id="A0A3Q7FMP4"/>
<evidence type="ECO:0000256" key="4">
    <source>
        <dbReference type="ARBA" id="ARBA00022723"/>
    </source>
</evidence>
<keyword evidence="15" id="KW-1185">Reference proteome</keyword>
<evidence type="ECO:0000256" key="2">
    <source>
        <dbReference type="ARBA" id="ARBA00011245"/>
    </source>
</evidence>
<dbReference type="PIRSF" id="PIRSF038186">
    <property type="entry name" value="ITPK"/>
    <property type="match status" value="1"/>
</dbReference>
<comment type="cofactor">
    <cofactor evidence="9 11">
        <name>Mg(2+)</name>
        <dbReference type="ChEBI" id="CHEBI:18420"/>
    </cofactor>
    <text evidence="9 11">Binds 2 magnesium ions per subunit.</text>
</comment>
<feature type="binding site" evidence="10">
    <location>
        <position position="186"/>
    </location>
    <ligand>
        <name>1D-myo-inositol 1,3,4-trisphosphate</name>
        <dbReference type="ChEBI" id="CHEBI:58414"/>
    </ligand>
</feature>
<evidence type="ECO:0000256" key="3">
    <source>
        <dbReference type="ARBA" id="ARBA00022679"/>
    </source>
</evidence>
<dbReference type="AlphaFoldDB" id="A0A3Q7FMP4"/>
<evidence type="ECO:0000256" key="11">
    <source>
        <dbReference type="PIRSR" id="PIRSR038186-2"/>
    </source>
</evidence>
<dbReference type="OrthoDB" id="25308at2759"/>
<dbReference type="GeneID" id="101265624"/>
<feature type="domain" description="ATP-grasp" evidence="13">
    <location>
        <begin position="105"/>
        <end position="316"/>
    </location>
</feature>
<evidence type="ECO:0000313" key="14">
    <source>
        <dbReference type="EnsemblPlants" id="Solyc03g097150.3.1"/>
    </source>
</evidence>
<dbReference type="InterPro" id="IPR040464">
    <property type="entry name" value="InsP(3)kin_ATP-grasp"/>
</dbReference>
<dbReference type="STRING" id="4081.A0A3Q7FMP4"/>
<evidence type="ECO:0000256" key="12">
    <source>
        <dbReference type="SAM" id="MobiDB-lite"/>
    </source>
</evidence>
<keyword evidence="5 9" id="KW-0547">Nucleotide-binding</keyword>
<feature type="binding site" evidence="10">
    <location>
        <begin position="175"/>
        <end position="186"/>
    </location>
    <ligand>
        <name>ATP</name>
        <dbReference type="ChEBI" id="CHEBI:30616"/>
    </ligand>
</feature>
<keyword evidence="7 9" id="KW-0067">ATP-binding</keyword>
<dbReference type="PANTHER" id="PTHR14217:SF31">
    <property type="entry name" value="INOSITOL-TETRAKISPHOSPHATE 1-KINASE"/>
    <property type="match status" value="1"/>
</dbReference>
<keyword evidence="8 9" id="KW-0460">Magnesium</keyword>
<feature type="binding site" evidence="10">
    <location>
        <position position="201"/>
    </location>
    <ligand>
        <name>ATP</name>
        <dbReference type="ChEBI" id="CHEBI:30616"/>
    </ligand>
</feature>
<dbReference type="GO" id="GO:0005524">
    <property type="term" value="F:ATP binding"/>
    <property type="evidence" value="ECO:0007669"/>
    <property type="project" value="UniProtKB-UniRule"/>
</dbReference>
<dbReference type="InterPro" id="IPR011761">
    <property type="entry name" value="ATP-grasp"/>
</dbReference>
<keyword evidence="3 9" id="KW-0808">Transferase</keyword>
<evidence type="ECO:0000313" key="15">
    <source>
        <dbReference type="Proteomes" id="UP000004994"/>
    </source>
</evidence>
<feature type="binding site" evidence="11">
    <location>
        <position position="268"/>
    </location>
    <ligand>
        <name>Mg(2+)</name>
        <dbReference type="ChEBI" id="CHEBI:18420"/>
        <label>1</label>
    </ligand>
</feature>
<dbReference type="EnsemblPlants" id="Solyc03g097150.3.1">
    <property type="protein sequence ID" value="Solyc03g097150.3.1"/>
    <property type="gene ID" value="Solyc03g097150.3"/>
</dbReference>
<gene>
    <name evidence="14" type="primary">LOC101265624</name>
</gene>
<feature type="binding site" evidence="10">
    <location>
        <position position="20"/>
    </location>
    <ligand>
        <name>1D-myo-inositol 1,3,4-trisphosphate</name>
        <dbReference type="ChEBI" id="CHEBI:58414"/>
    </ligand>
</feature>
<reference evidence="14" key="2">
    <citation type="submission" date="2019-01" db="UniProtKB">
        <authorList>
            <consortium name="EnsemblPlants"/>
        </authorList>
    </citation>
    <scope>IDENTIFICATION</scope>
    <source>
        <strain evidence="14">cv. Heinz 1706</strain>
    </source>
</reference>
<feature type="binding site" evidence="10">
    <location>
        <position position="143"/>
    </location>
    <ligand>
        <name>ATP</name>
        <dbReference type="ChEBI" id="CHEBI:30616"/>
    </ligand>
</feature>
<reference evidence="14" key="1">
    <citation type="journal article" date="2012" name="Nature">
        <title>The tomato genome sequence provides insights into fleshy fruit evolution.</title>
        <authorList>
            <consortium name="Tomato Genome Consortium"/>
        </authorList>
    </citation>
    <scope>NUCLEOTIDE SEQUENCE [LARGE SCALE GENOMIC DNA]</scope>
    <source>
        <strain evidence="14">cv. Heinz 1706</strain>
    </source>
</reference>
<feature type="binding site" evidence="11">
    <location>
        <position position="285"/>
    </location>
    <ligand>
        <name>Mg(2+)</name>
        <dbReference type="ChEBI" id="CHEBI:18420"/>
        <label>2</label>
    </ligand>
</feature>
<feature type="binding site" evidence="10">
    <location>
        <position position="61"/>
    </location>
    <ligand>
        <name>1D-myo-inositol 1,3,4-trisphosphate</name>
        <dbReference type="ChEBI" id="CHEBI:58414"/>
    </ligand>
</feature>
<dbReference type="SUPFAM" id="SSF56059">
    <property type="entry name" value="Glutathione synthetase ATP-binding domain-like"/>
    <property type="match status" value="1"/>
</dbReference>
<evidence type="ECO:0000256" key="9">
    <source>
        <dbReference type="PIRNR" id="PIRNR038186"/>
    </source>
</evidence>
<evidence type="ECO:0000256" key="5">
    <source>
        <dbReference type="ARBA" id="ARBA00022741"/>
    </source>
</evidence>
<feature type="region of interest" description="Disordered" evidence="12">
    <location>
        <begin position="314"/>
        <end position="336"/>
    </location>
</feature>
<dbReference type="EC" id="2.7.1.134" evidence="9"/>
<keyword evidence="4 9" id="KW-0479">Metal-binding</keyword>
<dbReference type="PROSITE" id="PS50975">
    <property type="entry name" value="ATP_GRASP"/>
    <property type="match status" value="1"/>
</dbReference>